<proteinExistence type="predicted"/>
<feature type="compositionally biased region" description="Polar residues" evidence="2">
    <location>
        <begin position="469"/>
        <end position="485"/>
    </location>
</feature>
<dbReference type="InterPro" id="IPR041588">
    <property type="entry name" value="Integrase_H2C2"/>
</dbReference>
<evidence type="ECO:0000256" key="2">
    <source>
        <dbReference type="SAM" id="MobiDB-lite"/>
    </source>
</evidence>
<sequence>MSNRHRTDFSFLAGKDIALATERDETLQQVRQWVHGGWPERAPDEEFKPFFRNTQAFSLLNDCILYDDRVVIPENLRPQVLQLIHSDHYGVCYSKAMARSVVWWPGIDKDVAAVVAACTSYRKTDSKPPQNITSTWPLPTKPWERLHLDYAGPLDGRSFLVMVDSYTKWPIVKLVSDMSAANLITHVRYCFADYGVPDLIVTDNGTQFKSEEFRNFLKRNGVRHLTSPPWHPASNGMAERTVKTFKTFLSRFTEGDIHTRLARVLKAMRTMPHAPSNISAAEALFGHQLPSTFSKIHPASRMSHIPTPPPLPPGTLVWALKRQSNNCYWAPGSIKSYQGERIYEVLLHDGSKLRVSVDEVQRRLEMQSAAPPPPPPKESRTGEDRQPERSTDSDSQSTGLGIEGDQHQDDPPIIILPPSRRERSPSPQREELRTPSPPILSPQTTPPNDSNTPTRGRGRGTRIRGRPKGSTNVPLTVKPQTTRSGRITKIPGQFSDA</sequence>
<accession>A0AAE1GVZ7</accession>
<evidence type="ECO:0000259" key="3">
    <source>
        <dbReference type="PROSITE" id="PS50994"/>
    </source>
</evidence>
<dbReference type="Pfam" id="PF00665">
    <property type="entry name" value="rve"/>
    <property type="match status" value="1"/>
</dbReference>
<feature type="compositionally biased region" description="Basic and acidic residues" evidence="2">
    <location>
        <begin position="377"/>
        <end position="392"/>
    </location>
</feature>
<feature type="domain" description="Integrase catalytic" evidence="3">
    <location>
        <begin position="138"/>
        <end position="306"/>
    </location>
</feature>
<evidence type="ECO:0000256" key="1">
    <source>
        <dbReference type="ARBA" id="ARBA00012493"/>
    </source>
</evidence>
<dbReference type="EC" id="2.7.7.49" evidence="1"/>
<dbReference type="Gene3D" id="1.10.340.70">
    <property type="match status" value="1"/>
</dbReference>
<keyword evidence="5" id="KW-1185">Reference proteome</keyword>
<dbReference type="InterPro" id="IPR012337">
    <property type="entry name" value="RNaseH-like_sf"/>
</dbReference>
<gene>
    <name evidence="4" type="ORF">KUF71_019817</name>
</gene>
<dbReference type="EMBL" id="JAHWGI010000122">
    <property type="protein sequence ID" value="KAK3909808.1"/>
    <property type="molecule type" value="Genomic_DNA"/>
</dbReference>
<dbReference type="InterPro" id="IPR050951">
    <property type="entry name" value="Retrovirus_Pol_polyprotein"/>
</dbReference>
<organism evidence="4 5">
    <name type="scientific">Frankliniella fusca</name>
    <dbReference type="NCBI Taxonomy" id="407009"/>
    <lineage>
        <taxon>Eukaryota</taxon>
        <taxon>Metazoa</taxon>
        <taxon>Ecdysozoa</taxon>
        <taxon>Arthropoda</taxon>
        <taxon>Hexapoda</taxon>
        <taxon>Insecta</taxon>
        <taxon>Pterygota</taxon>
        <taxon>Neoptera</taxon>
        <taxon>Paraneoptera</taxon>
        <taxon>Thysanoptera</taxon>
        <taxon>Terebrantia</taxon>
        <taxon>Thripoidea</taxon>
        <taxon>Thripidae</taxon>
        <taxon>Frankliniella</taxon>
    </lineage>
</organism>
<dbReference type="InterPro" id="IPR036397">
    <property type="entry name" value="RNaseH_sf"/>
</dbReference>
<dbReference type="Pfam" id="PF17921">
    <property type="entry name" value="Integrase_H2C2"/>
    <property type="match status" value="1"/>
</dbReference>
<evidence type="ECO:0000313" key="4">
    <source>
        <dbReference type="EMBL" id="KAK3909808.1"/>
    </source>
</evidence>
<evidence type="ECO:0000313" key="5">
    <source>
        <dbReference type="Proteomes" id="UP001219518"/>
    </source>
</evidence>
<dbReference type="GO" id="GO:0015074">
    <property type="term" value="P:DNA integration"/>
    <property type="evidence" value="ECO:0007669"/>
    <property type="project" value="InterPro"/>
</dbReference>
<feature type="region of interest" description="Disordered" evidence="2">
    <location>
        <begin position="365"/>
        <end position="497"/>
    </location>
</feature>
<dbReference type="GO" id="GO:0003964">
    <property type="term" value="F:RNA-directed DNA polymerase activity"/>
    <property type="evidence" value="ECO:0007669"/>
    <property type="project" value="UniProtKB-EC"/>
</dbReference>
<dbReference type="AlphaFoldDB" id="A0AAE1GVZ7"/>
<name>A0AAE1GVZ7_9NEOP</name>
<feature type="compositionally biased region" description="Basic residues" evidence="2">
    <location>
        <begin position="456"/>
        <end position="467"/>
    </location>
</feature>
<comment type="caution">
    <text evidence="4">The sequence shown here is derived from an EMBL/GenBank/DDBJ whole genome shotgun (WGS) entry which is preliminary data.</text>
</comment>
<dbReference type="PROSITE" id="PS50994">
    <property type="entry name" value="INTEGRASE"/>
    <property type="match status" value="1"/>
</dbReference>
<dbReference type="FunFam" id="3.30.420.10:FF:000063">
    <property type="entry name" value="Retrovirus-related Pol polyprotein from transposon 297-like Protein"/>
    <property type="match status" value="1"/>
</dbReference>
<dbReference type="PANTHER" id="PTHR37984:SF5">
    <property type="entry name" value="PROTEIN NYNRIN-LIKE"/>
    <property type="match status" value="1"/>
</dbReference>
<feature type="compositionally biased region" description="Basic and acidic residues" evidence="2">
    <location>
        <begin position="419"/>
        <end position="433"/>
    </location>
</feature>
<dbReference type="Proteomes" id="UP001219518">
    <property type="component" value="Unassembled WGS sequence"/>
</dbReference>
<protein>
    <recommendedName>
        <fullName evidence="1">RNA-directed DNA polymerase</fullName>
        <ecNumber evidence="1">2.7.7.49</ecNumber>
    </recommendedName>
</protein>
<dbReference type="InterPro" id="IPR001584">
    <property type="entry name" value="Integrase_cat-core"/>
</dbReference>
<dbReference type="PANTHER" id="PTHR37984">
    <property type="entry name" value="PROTEIN CBG26694"/>
    <property type="match status" value="1"/>
</dbReference>
<dbReference type="GO" id="GO:0003676">
    <property type="term" value="F:nucleic acid binding"/>
    <property type="evidence" value="ECO:0007669"/>
    <property type="project" value="InterPro"/>
</dbReference>
<dbReference type="SUPFAM" id="SSF53098">
    <property type="entry name" value="Ribonuclease H-like"/>
    <property type="match status" value="1"/>
</dbReference>
<feature type="compositionally biased region" description="Polar residues" evidence="2">
    <location>
        <begin position="441"/>
        <end position="453"/>
    </location>
</feature>
<reference evidence="4" key="1">
    <citation type="submission" date="2021-07" db="EMBL/GenBank/DDBJ databases">
        <authorList>
            <person name="Catto M.A."/>
            <person name="Jacobson A."/>
            <person name="Kennedy G."/>
            <person name="Labadie P."/>
            <person name="Hunt B.G."/>
            <person name="Srinivasan R."/>
        </authorList>
    </citation>
    <scope>NUCLEOTIDE SEQUENCE</scope>
    <source>
        <strain evidence="4">PL_HMW_Pooled</strain>
        <tissue evidence="4">Head</tissue>
    </source>
</reference>
<reference evidence="4" key="2">
    <citation type="journal article" date="2023" name="BMC Genomics">
        <title>Pest status, molecular evolution, and epigenetic factors derived from the genome assembly of Frankliniella fusca, a thysanopteran phytovirus vector.</title>
        <authorList>
            <person name="Catto M.A."/>
            <person name="Labadie P.E."/>
            <person name="Jacobson A.L."/>
            <person name="Kennedy G.G."/>
            <person name="Srinivasan R."/>
            <person name="Hunt B.G."/>
        </authorList>
    </citation>
    <scope>NUCLEOTIDE SEQUENCE</scope>
    <source>
        <strain evidence="4">PL_HMW_Pooled</strain>
    </source>
</reference>
<dbReference type="Gene3D" id="3.30.420.10">
    <property type="entry name" value="Ribonuclease H-like superfamily/Ribonuclease H"/>
    <property type="match status" value="1"/>
</dbReference>